<sequence>MYEFVGNEEDVRKFYRLHMKEFNTTKHAAFIIIPIARRKYFPALSVSQFTINTRIFPCMDDEDRFLQDIQKYEVREGLYHDRTEGKDVPIPRDGIAIYVTANPMNEMDAFFMFQKQIMENIKTMVSHNRNNTLDNQANFKMMSVYKSCLHKSPIDKFLKLDVDTKEEEKIVSLREFLRTSCIPIHMAIESRGGYHVVIYKSVIGVKHKNLYDFCTANKSWVSIEKSPLVVIPGTYQGGFLTKFGEW</sequence>
<accession>A0A6C0JQT6</accession>
<reference evidence="1" key="1">
    <citation type="journal article" date="2020" name="Nature">
        <title>Giant virus diversity and host interactions through global metagenomics.</title>
        <authorList>
            <person name="Schulz F."/>
            <person name="Roux S."/>
            <person name="Paez-Espino D."/>
            <person name="Jungbluth S."/>
            <person name="Walsh D.A."/>
            <person name="Denef V.J."/>
            <person name="McMahon K.D."/>
            <person name="Konstantinidis K.T."/>
            <person name="Eloe-Fadrosh E.A."/>
            <person name="Kyrpides N.C."/>
            <person name="Woyke T."/>
        </authorList>
    </citation>
    <scope>NUCLEOTIDE SEQUENCE</scope>
    <source>
        <strain evidence="1">GVMAG-S-1062768-28</strain>
    </source>
</reference>
<dbReference type="EMBL" id="MN740694">
    <property type="protein sequence ID" value="QHU08125.1"/>
    <property type="molecule type" value="Genomic_DNA"/>
</dbReference>
<dbReference type="AlphaFoldDB" id="A0A6C0JQT6"/>
<evidence type="ECO:0000313" key="1">
    <source>
        <dbReference type="EMBL" id="QHU08125.1"/>
    </source>
</evidence>
<protein>
    <submittedName>
        <fullName evidence="1">Uncharacterized protein</fullName>
    </submittedName>
</protein>
<proteinExistence type="predicted"/>
<name>A0A6C0JQT6_9ZZZZ</name>
<organism evidence="1">
    <name type="scientific">viral metagenome</name>
    <dbReference type="NCBI Taxonomy" id="1070528"/>
    <lineage>
        <taxon>unclassified sequences</taxon>
        <taxon>metagenomes</taxon>
        <taxon>organismal metagenomes</taxon>
    </lineage>
</organism>